<dbReference type="EMBL" id="BAAAPN010000059">
    <property type="protein sequence ID" value="GAA1769586.1"/>
    <property type="molecule type" value="Genomic_DNA"/>
</dbReference>
<dbReference type="RefSeq" id="WP_344067672.1">
    <property type="nucleotide sequence ID" value="NZ_BAAAPN010000059.1"/>
</dbReference>
<proteinExistence type="predicted"/>
<evidence type="ECO:0000313" key="2">
    <source>
        <dbReference type="Proteomes" id="UP001501475"/>
    </source>
</evidence>
<evidence type="ECO:0000313" key="1">
    <source>
        <dbReference type="EMBL" id="GAA1769586.1"/>
    </source>
</evidence>
<gene>
    <name evidence="1" type="ORF">GCM10009810_30170</name>
</gene>
<dbReference type="Proteomes" id="UP001501475">
    <property type="component" value="Unassembled WGS sequence"/>
</dbReference>
<comment type="caution">
    <text evidence="1">The sequence shown here is derived from an EMBL/GenBank/DDBJ whole genome shotgun (WGS) entry which is preliminary data.</text>
</comment>
<dbReference type="SUPFAM" id="SSF53613">
    <property type="entry name" value="Ribokinase-like"/>
    <property type="match status" value="1"/>
</dbReference>
<reference evidence="2" key="1">
    <citation type="journal article" date="2019" name="Int. J. Syst. Evol. Microbiol.">
        <title>The Global Catalogue of Microorganisms (GCM) 10K type strain sequencing project: providing services to taxonomists for standard genome sequencing and annotation.</title>
        <authorList>
            <consortium name="The Broad Institute Genomics Platform"/>
            <consortium name="The Broad Institute Genome Sequencing Center for Infectious Disease"/>
            <person name="Wu L."/>
            <person name="Ma J."/>
        </authorList>
    </citation>
    <scope>NUCLEOTIDE SEQUENCE [LARGE SCALE GENOMIC DNA]</scope>
    <source>
        <strain evidence="2">JCM 15591</strain>
    </source>
</reference>
<accession>A0ABP4X7F7</accession>
<sequence>MGTGGRYRQLPLARGERHLPVLLDGGSYKDGMESYLPDVDLALLSADFRAGDGGDPLAWCLGAGARVAAASGAAGPLRLRSGATESVVAIPVARRVIDTLGAGDVLHGATLAALASVPDPSMYAGILTFAAEVATASVEHAGALGWSADPAARDRARRALAALG</sequence>
<keyword evidence="2" id="KW-1185">Reference proteome</keyword>
<dbReference type="Gene3D" id="3.40.1190.20">
    <property type="match status" value="1"/>
</dbReference>
<dbReference type="InterPro" id="IPR029056">
    <property type="entry name" value="Ribokinase-like"/>
</dbReference>
<evidence type="ECO:0008006" key="3">
    <source>
        <dbReference type="Google" id="ProtNLM"/>
    </source>
</evidence>
<organism evidence="1 2">
    <name type="scientific">Nostocoides vanveenii</name>
    <dbReference type="NCBI Taxonomy" id="330835"/>
    <lineage>
        <taxon>Bacteria</taxon>
        <taxon>Bacillati</taxon>
        <taxon>Actinomycetota</taxon>
        <taxon>Actinomycetes</taxon>
        <taxon>Micrococcales</taxon>
        <taxon>Intrasporangiaceae</taxon>
        <taxon>Nostocoides</taxon>
    </lineage>
</organism>
<protein>
    <recommendedName>
        <fullName evidence="3">Carbohydrate kinase PfkB domain-containing protein</fullName>
    </recommendedName>
</protein>
<name>A0ABP4X7F7_9MICO</name>